<organism evidence="1 2">
    <name type="scientific">Portunus trituberculatus</name>
    <name type="common">Swimming crab</name>
    <name type="synonym">Neptunus trituberculatus</name>
    <dbReference type="NCBI Taxonomy" id="210409"/>
    <lineage>
        <taxon>Eukaryota</taxon>
        <taxon>Metazoa</taxon>
        <taxon>Ecdysozoa</taxon>
        <taxon>Arthropoda</taxon>
        <taxon>Crustacea</taxon>
        <taxon>Multicrustacea</taxon>
        <taxon>Malacostraca</taxon>
        <taxon>Eumalacostraca</taxon>
        <taxon>Eucarida</taxon>
        <taxon>Decapoda</taxon>
        <taxon>Pleocyemata</taxon>
        <taxon>Brachyura</taxon>
        <taxon>Eubrachyura</taxon>
        <taxon>Portunoidea</taxon>
        <taxon>Portunidae</taxon>
        <taxon>Portuninae</taxon>
        <taxon>Portunus</taxon>
    </lineage>
</organism>
<dbReference type="AlphaFoldDB" id="A0A5B7I1G7"/>
<reference evidence="1 2" key="1">
    <citation type="submission" date="2019-05" db="EMBL/GenBank/DDBJ databases">
        <title>Another draft genome of Portunus trituberculatus and its Hox gene families provides insights of decapod evolution.</title>
        <authorList>
            <person name="Jeong J.-H."/>
            <person name="Song I."/>
            <person name="Kim S."/>
            <person name="Choi T."/>
            <person name="Kim D."/>
            <person name="Ryu S."/>
            <person name="Kim W."/>
        </authorList>
    </citation>
    <scope>NUCLEOTIDE SEQUENCE [LARGE SCALE GENOMIC DNA]</scope>
    <source>
        <tissue evidence="1">Muscle</tissue>
    </source>
</reference>
<evidence type="ECO:0000313" key="2">
    <source>
        <dbReference type="Proteomes" id="UP000324222"/>
    </source>
</evidence>
<protein>
    <submittedName>
        <fullName evidence="1">Uncharacterized protein</fullName>
    </submittedName>
</protein>
<evidence type="ECO:0000313" key="1">
    <source>
        <dbReference type="EMBL" id="MPC75796.1"/>
    </source>
</evidence>
<sequence>MSQMGSGVESGMSHAFNSERLTRHTLTLSAWDACGAGAAVGMSLPVLLAGRWASLAKDGGHVQTLRIRNALASSCFSPAHSMVMAVHEAAQAS</sequence>
<keyword evidence="2" id="KW-1185">Reference proteome</keyword>
<proteinExistence type="predicted"/>
<dbReference type="Proteomes" id="UP000324222">
    <property type="component" value="Unassembled WGS sequence"/>
</dbReference>
<name>A0A5B7I1G7_PORTR</name>
<dbReference type="EMBL" id="VSRR010041873">
    <property type="protein sequence ID" value="MPC75796.1"/>
    <property type="molecule type" value="Genomic_DNA"/>
</dbReference>
<accession>A0A5B7I1G7</accession>
<comment type="caution">
    <text evidence="1">The sequence shown here is derived from an EMBL/GenBank/DDBJ whole genome shotgun (WGS) entry which is preliminary data.</text>
</comment>
<gene>
    <name evidence="1" type="ORF">E2C01_070192</name>
</gene>